<dbReference type="RefSeq" id="WP_344720416.1">
    <property type="nucleotide sequence ID" value="NZ_BAAAYG010000005.1"/>
</dbReference>
<evidence type="ECO:0000313" key="2">
    <source>
        <dbReference type="EMBL" id="GAA3285423.1"/>
    </source>
</evidence>
<name>A0ABP6REU5_9MICC</name>
<comment type="caution">
    <text evidence="2">The sequence shown here is derived from an EMBL/GenBank/DDBJ whole genome shotgun (WGS) entry which is preliminary data.</text>
</comment>
<evidence type="ECO:0000256" key="1">
    <source>
        <dbReference type="SAM" id="Phobius"/>
    </source>
</evidence>
<dbReference type="Proteomes" id="UP001501736">
    <property type="component" value="Unassembled WGS sequence"/>
</dbReference>
<accession>A0ABP6REU5</accession>
<keyword evidence="1" id="KW-1133">Transmembrane helix</keyword>
<evidence type="ECO:0000313" key="3">
    <source>
        <dbReference type="Proteomes" id="UP001501736"/>
    </source>
</evidence>
<keyword evidence="1" id="KW-0472">Membrane</keyword>
<feature type="transmembrane region" description="Helical" evidence="1">
    <location>
        <begin position="16"/>
        <end position="33"/>
    </location>
</feature>
<feature type="transmembrane region" description="Helical" evidence="1">
    <location>
        <begin position="39"/>
        <end position="59"/>
    </location>
</feature>
<reference evidence="3" key="1">
    <citation type="journal article" date="2019" name="Int. J. Syst. Evol. Microbiol.">
        <title>The Global Catalogue of Microorganisms (GCM) 10K type strain sequencing project: providing services to taxonomists for standard genome sequencing and annotation.</title>
        <authorList>
            <consortium name="The Broad Institute Genomics Platform"/>
            <consortium name="The Broad Institute Genome Sequencing Center for Infectious Disease"/>
            <person name="Wu L."/>
            <person name="Ma J."/>
        </authorList>
    </citation>
    <scope>NUCLEOTIDE SEQUENCE [LARGE SCALE GENOMIC DNA]</scope>
    <source>
        <strain evidence="3">JCM 11483</strain>
    </source>
</reference>
<proteinExistence type="predicted"/>
<keyword evidence="3" id="KW-1185">Reference proteome</keyword>
<organism evidence="2 3">
    <name type="scientific">Nesterenkonia halobia</name>
    <dbReference type="NCBI Taxonomy" id="37922"/>
    <lineage>
        <taxon>Bacteria</taxon>
        <taxon>Bacillati</taxon>
        <taxon>Actinomycetota</taxon>
        <taxon>Actinomycetes</taxon>
        <taxon>Micrococcales</taxon>
        <taxon>Micrococcaceae</taxon>
        <taxon>Nesterenkonia</taxon>
    </lineage>
</organism>
<dbReference type="EMBL" id="BAAAYG010000005">
    <property type="protein sequence ID" value="GAA3285423.1"/>
    <property type="molecule type" value="Genomic_DNA"/>
</dbReference>
<keyword evidence="1" id="KW-0812">Transmembrane</keyword>
<protein>
    <submittedName>
        <fullName evidence="2">Uncharacterized protein</fullName>
    </submittedName>
</protein>
<gene>
    <name evidence="2" type="ORF">GCM10020260_18010</name>
</gene>
<sequence>MSSGSDAAATRRTAHWWFLAAAGVVVLGPWILGLGDPELPLQLVCLGAGIVLLGVGGFLRRREGEAARGRR</sequence>